<proteinExistence type="predicted"/>
<feature type="region of interest" description="Disordered" evidence="1">
    <location>
        <begin position="322"/>
        <end position="423"/>
    </location>
</feature>
<feature type="non-terminal residue" evidence="2">
    <location>
        <position position="423"/>
    </location>
</feature>
<gene>
    <name evidence="2" type="ORF">AVDCRST_MAG67-3588</name>
</gene>
<feature type="region of interest" description="Disordered" evidence="1">
    <location>
        <begin position="198"/>
        <end position="290"/>
    </location>
</feature>
<name>A0A6J4TKI0_9ACTN</name>
<sequence length="423" mass="47882">AVDDPQGLQGRGHSQEARDHDVHPRPVPPGRAHPGAGDQRRGRQGGAGFLQRLEHPRLPEPVQRRRPVAHRAVCAGDHAVHHRLDHPAAADGRRAVAGEAAEGGRGRPAADHAVHALPHRRTRLRPVDRLRVPLPLVHRERRPADHRQLQRGARLLDRHLADGRLRADHVDGRAHHTARDRQRDLADDLRVDRLRTAQRRAGLGDEPRPGLQGHDAVHRARGDRSDRVRAGRPAADPDPVRKARDRPAHDLRRTDLPAAAREHGRRHPGHLRRIDHGLPADRRPAAQQRVRPRLRRVLLAQRLGLHRRRVDLHRAVHVLLHGGHVQPRRPGREPQEVRRLHPGRAARQADGRVPRSRARAADVPRRAVPRRRRRDADDPDQPDERELLLRRHVDPDRGRRRAGHHEAARGAADDARLRGLPEV</sequence>
<feature type="compositionally biased region" description="Basic and acidic residues" evidence="1">
    <location>
        <begin position="347"/>
        <end position="365"/>
    </location>
</feature>
<feature type="non-terminal residue" evidence="2">
    <location>
        <position position="1"/>
    </location>
</feature>
<feature type="region of interest" description="Disordered" evidence="1">
    <location>
        <begin position="85"/>
        <end position="112"/>
    </location>
</feature>
<feature type="compositionally biased region" description="Basic and acidic residues" evidence="1">
    <location>
        <begin position="13"/>
        <end position="24"/>
    </location>
</feature>
<dbReference type="AlphaFoldDB" id="A0A6J4TKI0"/>
<feature type="compositionally biased region" description="Basic and acidic residues" evidence="1">
    <location>
        <begin position="382"/>
        <end position="397"/>
    </location>
</feature>
<feature type="compositionally biased region" description="Basic and acidic residues" evidence="1">
    <location>
        <begin position="272"/>
        <end position="284"/>
    </location>
</feature>
<protein>
    <submittedName>
        <fullName evidence="2">Protein translocase subunit SecY</fullName>
    </submittedName>
</protein>
<evidence type="ECO:0000256" key="1">
    <source>
        <dbReference type="SAM" id="MobiDB-lite"/>
    </source>
</evidence>
<accession>A0A6J4TKI0</accession>
<feature type="compositionally biased region" description="Basic and acidic residues" evidence="1">
    <location>
        <begin position="330"/>
        <end position="339"/>
    </location>
</feature>
<feature type="compositionally biased region" description="Basic and acidic residues" evidence="1">
    <location>
        <begin position="238"/>
        <end position="255"/>
    </location>
</feature>
<evidence type="ECO:0000313" key="2">
    <source>
        <dbReference type="EMBL" id="CAA9525892.1"/>
    </source>
</evidence>
<reference evidence="2" key="1">
    <citation type="submission" date="2020-02" db="EMBL/GenBank/DDBJ databases">
        <authorList>
            <person name="Meier V. D."/>
        </authorList>
    </citation>
    <scope>NUCLEOTIDE SEQUENCE</scope>
    <source>
        <strain evidence="2">AVDCRST_MAG67</strain>
    </source>
</reference>
<feature type="region of interest" description="Disordered" evidence="1">
    <location>
        <begin position="49"/>
        <end position="68"/>
    </location>
</feature>
<dbReference type="EMBL" id="CADCVQ010000154">
    <property type="protein sequence ID" value="CAA9525892.1"/>
    <property type="molecule type" value="Genomic_DNA"/>
</dbReference>
<organism evidence="2">
    <name type="scientific">uncultured Solirubrobacteraceae bacterium</name>
    <dbReference type="NCBI Taxonomy" id="1162706"/>
    <lineage>
        <taxon>Bacteria</taxon>
        <taxon>Bacillati</taxon>
        <taxon>Actinomycetota</taxon>
        <taxon>Thermoleophilia</taxon>
        <taxon>Solirubrobacterales</taxon>
        <taxon>Solirubrobacteraceae</taxon>
        <taxon>environmental samples</taxon>
    </lineage>
</organism>
<feature type="compositionally biased region" description="Basic and acidic residues" evidence="1">
    <location>
        <begin position="215"/>
        <end position="229"/>
    </location>
</feature>
<feature type="region of interest" description="Disordered" evidence="1">
    <location>
        <begin position="1"/>
        <end position="44"/>
    </location>
</feature>
<feature type="compositionally biased region" description="Basic and acidic residues" evidence="1">
    <location>
        <begin position="404"/>
        <end position="423"/>
    </location>
</feature>